<name>A0A1V6SQJ3_9EURO</name>
<comment type="caution">
    <text evidence="1">The sequence shown here is derived from an EMBL/GenBank/DDBJ whole genome shotgun (WGS) entry which is preliminary data.</text>
</comment>
<sequence>MDAGFRMLCAYDSAPQCFSQWPTVVLEVGVSESYQKLRADADWWFANLQGAVKVVIIVTISQKKEEEEEKKKKKNLMITFETIILDRAMSLRPLPHLRRRYKTITRQKITTSREPGRSEHSAPITVCSDESLLIKFEEAFARQPIPPELDLLLEPDQLRTTSRHFWEVRNLVC</sequence>
<accession>A0A1V6SQJ3</accession>
<dbReference type="Proteomes" id="UP000191342">
    <property type="component" value="Unassembled WGS sequence"/>
</dbReference>
<evidence type="ECO:0000313" key="2">
    <source>
        <dbReference type="Proteomes" id="UP000191342"/>
    </source>
</evidence>
<protein>
    <submittedName>
        <fullName evidence="1">Uncharacterized protein</fullName>
    </submittedName>
</protein>
<reference evidence="2" key="1">
    <citation type="journal article" date="2017" name="Nat. Microbiol.">
        <title>Global analysis of biosynthetic gene clusters reveals vast potential of secondary metabolite production in Penicillium species.</title>
        <authorList>
            <person name="Nielsen J.C."/>
            <person name="Grijseels S."/>
            <person name="Prigent S."/>
            <person name="Ji B."/>
            <person name="Dainat J."/>
            <person name="Nielsen K.F."/>
            <person name="Frisvad J.C."/>
            <person name="Workman M."/>
            <person name="Nielsen J."/>
        </authorList>
    </citation>
    <scope>NUCLEOTIDE SEQUENCE [LARGE SCALE GENOMIC DNA]</scope>
    <source>
        <strain evidence="2">IBT 14082</strain>
    </source>
</reference>
<dbReference type="OrthoDB" id="76567at2759"/>
<dbReference type="AlphaFoldDB" id="A0A1V6SQJ3"/>
<evidence type="ECO:0000313" key="1">
    <source>
        <dbReference type="EMBL" id="OQE16266.1"/>
    </source>
</evidence>
<dbReference type="EMBL" id="MLQL01000028">
    <property type="protein sequence ID" value="OQE16266.1"/>
    <property type="molecule type" value="Genomic_DNA"/>
</dbReference>
<keyword evidence="2" id="KW-1185">Reference proteome</keyword>
<proteinExistence type="predicted"/>
<organism evidence="1 2">
    <name type="scientific">Penicillium flavigenum</name>
    <dbReference type="NCBI Taxonomy" id="254877"/>
    <lineage>
        <taxon>Eukaryota</taxon>
        <taxon>Fungi</taxon>
        <taxon>Dikarya</taxon>
        <taxon>Ascomycota</taxon>
        <taxon>Pezizomycotina</taxon>
        <taxon>Eurotiomycetes</taxon>
        <taxon>Eurotiomycetidae</taxon>
        <taxon>Eurotiales</taxon>
        <taxon>Aspergillaceae</taxon>
        <taxon>Penicillium</taxon>
    </lineage>
</organism>
<gene>
    <name evidence="1" type="ORF">PENFLA_c028G06762</name>
</gene>